<evidence type="ECO:0000313" key="1">
    <source>
        <dbReference type="EMBL" id="MEJ3690617.1"/>
    </source>
</evidence>
<name>A0AB35XYM5_9FIRM</name>
<dbReference type="RefSeq" id="WP_337678968.1">
    <property type="nucleotide sequence ID" value="NZ_JBBFKB010000102.1"/>
</dbReference>
<protein>
    <submittedName>
        <fullName evidence="1">Uncharacterized protein</fullName>
    </submittedName>
</protein>
<gene>
    <name evidence="1" type="ORF">WF787_05160</name>
</gene>
<comment type="caution">
    <text evidence="1">The sequence shown here is derived from an EMBL/GenBank/DDBJ whole genome shotgun (WGS) entry which is preliminary data.</text>
</comment>
<dbReference type="EMBL" id="JBBFKC010000004">
    <property type="protein sequence ID" value="MEJ3690617.1"/>
    <property type="molecule type" value="Genomic_DNA"/>
</dbReference>
<sequence length="83" mass="9596">MKKKELRGHLGMLAFSMDSQWCVMHREDLPEPTRVCAEGQYQGMIFTLTVLGGDWVRDAKGKHRVFLMGESSRDTDEYTNKED</sequence>
<keyword evidence="2" id="KW-1185">Reference proteome</keyword>
<evidence type="ECO:0000313" key="2">
    <source>
        <dbReference type="Proteomes" id="UP001379600"/>
    </source>
</evidence>
<dbReference type="AlphaFoldDB" id="A0AB35XYM5"/>
<dbReference type="Proteomes" id="UP001379600">
    <property type="component" value="Unassembled WGS sequence"/>
</dbReference>
<reference evidence="1 2" key="1">
    <citation type="submission" date="2024-03" db="EMBL/GenBank/DDBJ databases">
        <authorList>
            <person name="Plomp N."/>
            <person name="Harmsen H.J."/>
        </authorList>
    </citation>
    <scope>NUCLEOTIDE SEQUENCE [LARGE SCALE GENOMIC DNA]</scope>
    <source>
        <strain evidence="1 2">HTF-76H</strain>
    </source>
</reference>
<accession>A0AB35XYM5</accession>
<organism evidence="1 2">
    <name type="scientific">Faecalibacterium taiwanense</name>
    <dbReference type="NCBI Taxonomy" id="3030638"/>
    <lineage>
        <taxon>Bacteria</taxon>
        <taxon>Bacillati</taxon>
        <taxon>Bacillota</taxon>
        <taxon>Clostridia</taxon>
        <taxon>Eubacteriales</taxon>
        <taxon>Oscillospiraceae</taxon>
        <taxon>Faecalibacterium</taxon>
    </lineage>
</organism>
<proteinExistence type="predicted"/>